<evidence type="ECO:0000313" key="8">
    <source>
        <dbReference type="Proteomes" id="UP000326202"/>
    </source>
</evidence>
<dbReference type="Gene3D" id="3.30.420.140">
    <property type="entry name" value="YqgF/RNase H-like domain"/>
    <property type="match status" value="1"/>
</dbReference>
<comment type="similarity">
    <text evidence="5">Belongs to the YqgF HJR family.</text>
</comment>
<comment type="function">
    <text evidence="5">Could be a nuclease involved in processing of the 5'-end of pre-16S rRNA.</text>
</comment>
<dbReference type="PANTHER" id="PTHR33317:SF4">
    <property type="entry name" value="POLYNUCLEOTIDYL TRANSFERASE, RIBONUCLEASE H-LIKE SUPERFAMILY PROTEIN"/>
    <property type="match status" value="1"/>
</dbReference>
<dbReference type="GO" id="GO:0004518">
    <property type="term" value="F:nuclease activity"/>
    <property type="evidence" value="ECO:0007669"/>
    <property type="project" value="UniProtKB-KW"/>
</dbReference>
<keyword evidence="1 5" id="KW-0963">Cytoplasm</keyword>
<comment type="subcellular location">
    <subcellularLocation>
        <location evidence="5">Cytoplasm</location>
    </subcellularLocation>
</comment>
<evidence type="ECO:0000256" key="5">
    <source>
        <dbReference type="HAMAP-Rule" id="MF_00651"/>
    </source>
</evidence>
<evidence type="ECO:0000259" key="6">
    <source>
        <dbReference type="SMART" id="SM00732"/>
    </source>
</evidence>
<evidence type="ECO:0000256" key="2">
    <source>
        <dbReference type="ARBA" id="ARBA00022517"/>
    </source>
</evidence>
<dbReference type="CDD" id="cd16964">
    <property type="entry name" value="YqgF"/>
    <property type="match status" value="1"/>
</dbReference>
<dbReference type="InterPro" id="IPR005227">
    <property type="entry name" value="YqgF"/>
</dbReference>
<dbReference type="GO" id="GO:0005829">
    <property type="term" value="C:cytosol"/>
    <property type="evidence" value="ECO:0007669"/>
    <property type="project" value="TreeGrafter"/>
</dbReference>
<gene>
    <name evidence="7" type="ORF">FRZ44_16500</name>
</gene>
<reference evidence="7 8" key="1">
    <citation type="submission" date="2019-08" db="EMBL/GenBank/DDBJ databases">
        <title>Hyperibacter terrae gen. nov., sp. nov. and Hyperibacter viscosus sp. nov., two new members in the family Rhodospirillaceae isolated from the rhizosphere of Hypericum perforatum.</title>
        <authorList>
            <person name="Noviana Z."/>
        </authorList>
    </citation>
    <scope>NUCLEOTIDE SEQUENCE [LARGE SCALE GENOMIC DNA]</scope>
    <source>
        <strain evidence="7 8">R5913</strain>
    </source>
</reference>
<evidence type="ECO:0000256" key="4">
    <source>
        <dbReference type="ARBA" id="ARBA00022801"/>
    </source>
</evidence>
<keyword evidence="3 5" id="KW-0540">Nuclease</keyword>
<dbReference type="GO" id="GO:0000967">
    <property type="term" value="P:rRNA 5'-end processing"/>
    <property type="evidence" value="ECO:0007669"/>
    <property type="project" value="UniProtKB-UniRule"/>
</dbReference>
<dbReference type="RefSeq" id="WP_151176726.1">
    <property type="nucleotide sequence ID" value="NZ_CP042906.1"/>
</dbReference>
<keyword evidence="4 5" id="KW-0378">Hydrolase</keyword>
<dbReference type="InterPro" id="IPR006641">
    <property type="entry name" value="YqgF/RNaseH-like_dom"/>
</dbReference>
<organism evidence="7 8">
    <name type="scientific">Hypericibacter terrae</name>
    <dbReference type="NCBI Taxonomy" id="2602015"/>
    <lineage>
        <taxon>Bacteria</taxon>
        <taxon>Pseudomonadati</taxon>
        <taxon>Pseudomonadota</taxon>
        <taxon>Alphaproteobacteria</taxon>
        <taxon>Rhodospirillales</taxon>
        <taxon>Dongiaceae</taxon>
        <taxon>Hypericibacter</taxon>
    </lineage>
</organism>
<dbReference type="PANTHER" id="PTHR33317">
    <property type="entry name" value="POLYNUCLEOTIDYL TRANSFERASE, RIBONUCLEASE H-LIKE SUPERFAMILY PROTEIN"/>
    <property type="match status" value="1"/>
</dbReference>
<keyword evidence="2 5" id="KW-0690">Ribosome biogenesis</keyword>
<dbReference type="AlphaFoldDB" id="A0A5J6MGY3"/>
<evidence type="ECO:0000256" key="3">
    <source>
        <dbReference type="ARBA" id="ARBA00022722"/>
    </source>
</evidence>
<sequence>MPLLAPAALRETLPPKGALLGLDVGTKTIGIAISDPGRSVASPVETIRRTKFSDDVLRLEALIDSRRVIGFVIGLPVALDGSEGPRCQSVRQFAANLMARRDLPTLLWDERFSTAAVERFLVDEADMSRKRRAEVVDKMAAAYILQGALDALNRAT</sequence>
<dbReference type="HAMAP" id="MF_00651">
    <property type="entry name" value="Nuclease_YqgF"/>
    <property type="match status" value="1"/>
</dbReference>
<dbReference type="SUPFAM" id="SSF53098">
    <property type="entry name" value="Ribonuclease H-like"/>
    <property type="match status" value="1"/>
</dbReference>
<dbReference type="InterPro" id="IPR012337">
    <property type="entry name" value="RNaseH-like_sf"/>
</dbReference>
<dbReference type="KEGG" id="htq:FRZ44_16500"/>
<evidence type="ECO:0000313" key="7">
    <source>
        <dbReference type="EMBL" id="QEX16357.1"/>
    </source>
</evidence>
<protein>
    <recommendedName>
        <fullName evidence="5">Putative pre-16S rRNA nuclease</fullName>
        <ecNumber evidence="5">3.1.-.-</ecNumber>
    </recommendedName>
</protein>
<dbReference type="NCBIfam" id="TIGR00250">
    <property type="entry name" value="RNAse_H_YqgF"/>
    <property type="match status" value="1"/>
</dbReference>
<keyword evidence="8" id="KW-1185">Reference proteome</keyword>
<proteinExistence type="inferred from homology"/>
<dbReference type="SMART" id="SM00732">
    <property type="entry name" value="YqgFc"/>
    <property type="match status" value="1"/>
</dbReference>
<evidence type="ECO:0000256" key="1">
    <source>
        <dbReference type="ARBA" id="ARBA00022490"/>
    </source>
</evidence>
<dbReference type="EC" id="3.1.-.-" evidence="5"/>
<name>A0A5J6MGY3_9PROT</name>
<accession>A0A5J6MGY3</accession>
<dbReference type="GO" id="GO:0016788">
    <property type="term" value="F:hydrolase activity, acting on ester bonds"/>
    <property type="evidence" value="ECO:0007669"/>
    <property type="project" value="UniProtKB-UniRule"/>
</dbReference>
<dbReference type="EMBL" id="CP042906">
    <property type="protein sequence ID" value="QEX16357.1"/>
    <property type="molecule type" value="Genomic_DNA"/>
</dbReference>
<dbReference type="Proteomes" id="UP000326202">
    <property type="component" value="Chromosome"/>
</dbReference>
<dbReference type="OrthoDB" id="9796140at2"/>
<feature type="domain" description="YqgF/RNase H-like" evidence="6">
    <location>
        <begin position="17"/>
        <end position="117"/>
    </location>
</feature>
<dbReference type="Pfam" id="PF03652">
    <property type="entry name" value="RuvX"/>
    <property type="match status" value="1"/>
</dbReference>
<dbReference type="InterPro" id="IPR037027">
    <property type="entry name" value="YqgF/RNaseH-like_dom_sf"/>
</dbReference>